<feature type="transmembrane region" description="Helical" evidence="2">
    <location>
        <begin position="126"/>
        <end position="148"/>
    </location>
</feature>
<dbReference type="RefSeq" id="WP_171248294.1">
    <property type="nucleotide sequence ID" value="NZ_JABFAJ010000024.1"/>
</dbReference>
<feature type="transmembrane region" description="Helical" evidence="2">
    <location>
        <begin position="77"/>
        <end position="97"/>
    </location>
</feature>
<gene>
    <name evidence="3" type="ORF">HLI28_14745</name>
</gene>
<dbReference type="Pfam" id="PF09534">
    <property type="entry name" value="Trp_oprn_chp"/>
    <property type="match status" value="1"/>
</dbReference>
<dbReference type="EMBL" id="JABFAJ010000024">
    <property type="protein sequence ID" value="NNU28789.1"/>
    <property type="molecule type" value="Genomic_DNA"/>
</dbReference>
<keyword evidence="2" id="KW-1133">Transmembrane helix</keyword>
<evidence type="ECO:0000256" key="2">
    <source>
        <dbReference type="SAM" id="Phobius"/>
    </source>
</evidence>
<keyword evidence="2" id="KW-0472">Membrane</keyword>
<dbReference type="InterPro" id="IPR019051">
    <property type="entry name" value="Trp_biosyn_TM_oprn/chp"/>
</dbReference>
<sequence>MIRSRGRAVALLLLLGAATFGVSAPVWLRTTVATALQPEVTVEVAGTSAAPVVSAAAFVTVACALATTLAGRVARRVALVVAVLAGLAVVGGTVAVLRDPVGPAVTAAADAAGVTELTAPVSLTPWPWLAVVAGAGIAVVAVLGLLGAGSWPATGGRHERAGGPAATTGGGEPRTDDDAADAQADWDALSRGTDPSSDR</sequence>
<feature type="region of interest" description="Disordered" evidence="1">
    <location>
        <begin position="153"/>
        <end position="199"/>
    </location>
</feature>
<feature type="transmembrane region" description="Helical" evidence="2">
    <location>
        <begin position="52"/>
        <end position="70"/>
    </location>
</feature>
<keyword evidence="4" id="KW-1185">Reference proteome</keyword>
<organism evidence="3 4">
    <name type="scientific">Isoptericola sediminis</name>
    <dbReference type="NCBI Taxonomy" id="2733572"/>
    <lineage>
        <taxon>Bacteria</taxon>
        <taxon>Bacillati</taxon>
        <taxon>Actinomycetota</taxon>
        <taxon>Actinomycetes</taxon>
        <taxon>Micrococcales</taxon>
        <taxon>Promicromonosporaceae</taxon>
        <taxon>Isoptericola</taxon>
    </lineage>
</organism>
<evidence type="ECO:0000256" key="1">
    <source>
        <dbReference type="SAM" id="MobiDB-lite"/>
    </source>
</evidence>
<evidence type="ECO:0000313" key="3">
    <source>
        <dbReference type="EMBL" id="NNU28789.1"/>
    </source>
</evidence>
<evidence type="ECO:0000313" key="4">
    <source>
        <dbReference type="Proteomes" id="UP000557204"/>
    </source>
</evidence>
<dbReference type="AlphaFoldDB" id="A0A849K9U1"/>
<keyword evidence="2" id="KW-0812">Transmembrane</keyword>
<reference evidence="3 4" key="1">
    <citation type="submission" date="2020-05" db="EMBL/GenBank/DDBJ databases">
        <title>Genome sequence of Isoptericola sp. JC619 isolated from Chilika lagoon, India.</title>
        <authorList>
            <person name="Kumar D."/>
            <person name="Appam K."/>
            <person name="Gandham S."/>
            <person name="Uppada J."/>
            <person name="Sasikala C."/>
            <person name="Venkata Ramana C."/>
        </authorList>
    </citation>
    <scope>NUCLEOTIDE SEQUENCE [LARGE SCALE GENOMIC DNA]</scope>
    <source>
        <strain evidence="3 4">JC619</strain>
    </source>
</reference>
<comment type="caution">
    <text evidence="3">The sequence shown here is derived from an EMBL/GenBank/DDBJ whole genome shotgun (WGS) entry which is preliminary data.</text>
</comment>
<proteinExistence type="predicted"/>
<dbReference type="Proteomes" id="UP000557204">
    <property type="component" value="Unassembled WGS sequence"/>
</dbReference>
<accession>A0A849K9U1</accession>
<protein>
    <submittedName>
        <fullName evidence="3">Trp biosynthesis-associated membrane protein</fullName>
    </submittedName>
</protein>
<name>A0A849K9U1_9MICO</name>